<comment type="caution">
    <text evidence="1">The sequence shown here is derived from an EMBL/GenBank/DDBJ whole genome shotgun (WGS) entry which is preliminary data.</text>
</comment>
<protein>
    <submittedName>
        <fullName evidence="1">Uncharacterized protein</fullName>
    </submittedName>
</protein>
<proteinExistence type="predicted"/>
<reference evidence="1" key="1">
    <citation type="submission" date="2019-08" db="EMBL/GenBank/DDBJ databases">
        <authorList>
            <person name="Kucharzyk K."/>
            <person name="Murdoch R.W."/>
            <person name="Higgins S."/>
            <person name="Loffler F."/>
        </authorList>
    </citation>
    <scope>NUCLEOTIDE SEQUENCE</scope>
</reference>
<evidence type="ECO:0000313" key="1">
    <source>
        <dbReference type="EMBL" id="MPN21875.1"/>
    </source>
</evidence>
<gene>
    <name evidence="1" type="ORF">SDC9_169257</name>
</gene>
<accession>A0A645G5F4</accession>
<dbReference type="EMBL" id="VSSQ01069953">
    <property type="protein sequence ID" value="MPN21875.1"/>
    <property type="molecule type" value="Genomic_DNA"/>
</dbReference>
<dbReference type="AlphaFoldDB" id="A0A645G5F4"/>
<sequence>MIQGKQATDLYLKELKSRGKELPDTYKGVNNGFFEEGITPFFDILEASDYFIDISDERRKE</sequence>
<name>A0A645G5F4_9ZZZZ</name>
<organism evidence="1">
    <name type="scientific">bioreactor metagenome</name>
    <dbReference type="NCBI Taxonomy" id="1076179"/>
    <lineage>
        <taxon>unclassified sequences</taxon>
        <taxon>metagenomes</taxon>
        <taxon>ecological metagenomes</taxon>
    </lineage>
</organism>